<protein>
    <submittedName>
        <fullName evidence="2">START domain-containing protein</fullName>
    </submittedName>
</protein>
<sequence>MSSTIEFNGIVDVLKPEHSKYEKPFEQIGEGFKLALEIFNDDDFKKKNGWKIDSESHGMTVYSKNYPFGKVFALTAQLAAPMETVFDVTIRDFGNTAKWSANVTKSEIVVKLTDNVDIVYYANPDVMIYANPDVMIVKSRDYVTGRIWRKIDNQYYVAVRSVDVDDLKETKEHVRGKLHLGCGRMTPINGHLTQVEYLLCIDFKGLIPKTVVNAVMGRIIMKDLEETDKHLKEVCNNL</sequence>
<reference evidence="2" key="1">
    <citation type="submission" date="2022-11" db="UniProtKB">
        <authorList>
            <consortium name="WormBaseParasite"/>
        </authorList>
    </citation>
    <scope>IDENTIFICATION</scope>
</reference>
<organism evidence="1 2">
    <name type="scientific">Panagrolaimus sp. JU765</name>
    <dbReference type="NCBI Taxonomy" id="591449"/>
    <lineage>
        <taxon>Eukaryota</taxon>
        <taxon>Metazoa</taxon>
        <taxon>Ecdysozoa</taxon>
        <taxon>Nematoda</taxon>
        <taxon>Chromadorea</taxon>
        <taxon>Rhabditida</taxon>
        <taxon>Tylenchina</taxon>
        <taxon>Panagrolaimomorpha</taxon>
        <taxon>Panagrolaimoidea</taxon>
        <taxon>Panagrolaimidae</taxon>
        <taxon>Panagrolaimus</taxon>
    </lineage>
</organism>
<dbReference type="Proteomes" id="UP000887576">
    <property type="component" value="Unplaced"/>
</dbReference>
<accession>A0AC34Q4I4</accession>
<proteinExistence type="predicted"/>
<name>A0AC34Q4I4_9BILA</name>
<evidence type="ECO:0000313" key="2">
    <source>
        <dbReference type="WBParaSite" id="JU765_v2.g12874.t2"/>
    </source>
</evidence>
<evidence type="ECO:0000313" key="1">
    <source>
        <dbReference type="Proteomes" id="UP000887576"/>
    </source>
</evidence>
<dbReference type="WBParaSite" id="JU765_v2.g12874.t2">
    <property type="protein sequence ID" value="JU765_v2.g12874.t2"/>
    <property type="gene ID" value="JU765_v2.g12874"/>
</dbReference>